<evidence type="ECO:0000313" key="2">
    <source>
        <dbReference type="Proteomes" id="UP001140091"/>
    </source>
</evidence>
<sequence length="199" mass="21684">MLWKSLWIKKAHAIEAGDNAMEESLDNDTGKPMDKGKAHAIETGDNAMEESSDSDAGKPMDEGKAHAISVEIVIEELWNLLPALAKKWPGFKNDQVELYPLSSDFVIGEMEPIPYFAAPLAGCAVSYESGTCSCGSHSAASETPIEEDAEIPVGQMLKMQILESCDMQKDYARLLANAKSSNVHIDVQHYDVIQSAIQV</sequence>
<dbReference type="EMBL" id="JANBPK010001327">
    <property type="protein sequence ID" value="KAJ2923499.1"/>
    <property type="molecule type" value="Genomic_DNA"/>
</dbReference>
<name>A0A9W8MCD3_9AGAR</name>
<protein>
    <submittedName>
        <fullName evidence="1">Uncharacterized protein</fullName>
    </submittedName>
</protein>
<accession>A0A9W8MCD3</accession>
<comment type="caution">
    <text evidence="1">The sequence shown here is derived from an EMBL/GenBank/DDBJ whole genome shotgun (WGS) entry which is preliminary data.</text>
</comment>
<reference evidence="1" key="1">
    <citation type="submission" date="2022-06" db="EMBL/GenBank/DDBJ databases">
        <title>Genome Sequence of Candolleomyces eurysporus.</title>
        <authorList>
            <person name="Buettner E."/>
        </authorList>
    </citation>
    <scope>NUCLEOTIDE SEQUENCE</scope>
    <source>
        <strain evidence="1">VTCC 930004</strain>
    </source>
</reference>
<evidence type="ECO:0000313" key="1">
    <source>
        <dbReference type="EMBL" id="KAJ2923499.1"/>
    </source>
</evidence>
<dbReference type="AlphaFoldDB" id="A0A9W8MCD3"/>
<feature type="non-terminal residue" evidence="1">
    <location>
        <position position="1"/>
    </location>
</feature>
<proteinExistence type="predicted"/>
<dbReference type="Proteomes" id="UP001140091">
    <property type="component" value="Unassembled WGS sequence"/>
</dbReference>
<keyword evidence="2" id="KW-1185">Reference proteome</keyword>
<organism evidence="1 2">
    <name type="scientific">Candolleomyces eurysporus</name>
    <dbReference type="NCBI Taxonomy" id="2828524"/>
    <lineage>
        <taxon>Eukaryota</taxon>
        <taxon>Fungi</taxon>
        <taxon>Dikarya</taxon>
        <taxon>Basidiomycota</taxon>
        <taxon>Agaricomycotina</taxon>
        <taxon>Agaricomycetes</taxon>
        <taxon>Agaricomycetidae</taxon>
        <taxon>Agaricales</taxon>
        <taxon>Agaricineae</taxon>
        <taxon>Psathyrellaceae</taxon>
        <taxon>Candolleomyces</taxon>
    </lineage>
</organism>
<gene>
    <name evidence="1" type="ORF">H1R20_g13595</name>
</gene>